<sequence>ERAGGARRRPGRGAHRPRLDEDGPVVHGGRGRPAPPPARQRPARRRPRGRAGAPRRARLAVGVARLAGATCGELRPRPGRGALARGRHGAGRRPRRRPAVDL</sequence>
<feature type="region of interest" description="Disordered" evidence="1">
    <location>
        <begin position="71"/>
        <end position="102"/>
    </location>
</feature>
<protein>
    <submittedName>
        <fullName evidence="2">Uncharacterized protein</fullName>
    </submittedName>
</protein>
<reference evidence="2" key="1">
    <citation type="submission" date="2020-02" db="EMBL/GenBank/DDBJ databases">
        <authorList>
            <person name="Meier V. D."/>
        </authorList>
    </citation>
    <scope>NUCLEOTIDE SEQUENCE</scope>
    <source>
        <strain evidence="2">AVDCRST_MAG20</strain>
    </source>
</reference>
<feature type="region of interest" description="Disordered" evidence="1">
    <location>
        <begin position="1"/>
        <end position="59"/>
    </location>
</feature>
<feature type="compositionally biased region" description="Basic residues" evidence="1">
    <location>
        <begin position="85"/>
        <end position="102"/>
    </location>
</feature>
<gene>
    <name evidence="2" type="ORF">AVDCRST_MAG20-2511</name>
</gene>
<accession>A0A6J4IJ99</accession>
<feature type="non-terminal residue" evidence="2">
    <location>
        <position position="102"/>
    </location>
</feature>
<dbReference type="AlphaFoldDB" id="A0A6J4IJ99"/>
<evidence type="ECO:0000313" key="2">
    <source>
        <dbReference type="EMBL" id="CAA9254344.1"/>
    </source>
</evidence>
<organism evidence="2">
    <name type="scientific">uncultured Acidimicrobiales bacterium</name>
    <dbReference type="NCBI Taxonomy" id="310071"/>
    <lineage>
        <taxon>Bacteria</taxon>
        <taxon>Bacillati</taxon>
        <taxon>Actinomycetota</taxon>
        <taxon>Acidimicrobiia</taxon>
        <taxon>Acidimicrobiales</taxon>
        <taxon>environmental samples</taxon>
    </lineage>
</organism>
<evidence type="ECO:0000256" key="1">
    <source>
        <dbReference type="SAM" id="MobiDB-lite"/>
    </source>
</evidence>
<dbReference type="EMBL" id="CADCSY010000110">
    <property type="protein sequence ID" value="CAA9254344.1"/>
    <property type="molecule type" value="Genomic_DNA"/>
</dbReference>
<name>A0A6J4IJ99_9ACTN</name>
<feature type="compositionally biased region" description="Basic residues" evidence="1">
    <location>
        <begin position="1"/>
        <end position="16"/>
    </location>
</feature>
<proteinExistence type="predicted"/>
<feature type="compositionally biased region" description="Basic residues" evidence="1">
    <location>
        <begin position="41"/>
        <end position="58"/>
    </location>
</feature>
<feature type="non-terminal residue" evidence="2">
    <location>
        <position position="1"/>
    </location>
</feature>